<name>A0A1B7MGL9_9AGAM</name>
<feature type="non-terminal residue" evidence="1">
    <location>
        <position position="1"/>
    </location>
</feature>
<gene>
    <name evidence="1" type="ORF">K503DRAFT_810855</name>
</gene>
<organism evidence="1 2">
    <name type="scientific">Rhizopogon vinicolor AM-OR11-026</name>
    <dbReference type="NCBI Taxonomy" id="1314800"/>
    <lineage>
        <taxon>Eukaryota</taxon>
        <taxon>Fungi</taxon>
        <taxon>Dikarya</taxon>
        <taxon>Basidiomycota</taxon>
        <taxon>Agaricomycotina</taxon>
        <taxon>Agaricomycetes</taxon>
        <taxon>Agaricomycetidae</taxon>
        <taxon>Boletales</taxon>
        <taxon>Suillineae</taxon>
        <taxon>Rhizopogonaceae</taxon>
        <taxon>Rhizopogon</taxon>
    </lineage>
</organism>
<keyword evidence="2" id="KW-1185">Reference proteome</keyword>
<evidence type="ECO:0000313" key="1">
    <source>
        <dbReference type="EMBL" id="OAX31745.1"/>
    </source>
</evidence>
<sequence length="72" mass="8102">VTAAYASTDYRSQGQTIGHVLVDIASPQTGGLNLFNLYVAAIQEEGDRLRMLDVQTSEWWRGIQVRIHRKLS</sequence>
<dbReference type="Proteomes" id="UP000092154">
    <property type="component" value="Unassembled WGS sequence"/>
</dbReference>
<accession>A0A1B7MGL9</accession>
<dbReference type="OrthoDB" id="2986975at2759"/>
<reference evidence="1 2" key="1">
    <citation type="submission" date="2016-06" db="EMBL/GenBank/DDBJ databases">
        <title>Comparative genomics of the ectomycorrhizal sister species Rhizopogon vinicolor and Rhizopogon vesiculosus (Basidiomycota: Boletales) reveals a divergence of the mating type B locus.</title>
        <authorList>
            <consortium name="DOE Joint Genome Institute"/>
            <person name="Mujic A.B."/>
            <person name="Kuo A."/>
            <person name="Tritt A."/>
            <person name="Lipzen A."/>
            <person name="Chen C."/>
            <person name="Johnson J."/>
            <person name="Sharma A."/>
            <person name="Barry K."/>
            <person name="Grigoriev I.V."/>
            <person name="Spatafora J.W."/>
        </authorList>
    </citation>
    <scope>NUCLEOTIDE SEQUENCE [LARGE SCALE GENOMIC DNA]</scope>
    <source>
        <strain evidence="1 2">AM-OR11-026</strain>
    </source>
</reference>
<dbReference type="EMBL" id="KV449263">
    <property type="protein sequence ID" value="OAX31745.1"/>
    <property type="molecule type" value="Genomic_DNA"/>
</dbReference>
<dbReference type="InParanoid" id="A0A1B7MGL9"/>
<dbReference type="STRING" id="1314800.A0A1B7MGL9"/>
<evidence type="ECO:0000313" key="2">
    <source>
        <dbReference type="Proteomes" id="UP000092154"/>
    </source>
</evidence>
<proteinExistence type="predicted"/>
<protein>
    <submittedName>
        <fullName evidence="1">Uncharacterized protein</fullName>
    </submittedName>
</protein>
<dbReference type="AlphaFoldDB" id="A0A1B7MGL9"/>